<name>A0ABM8Q3N9_9BACT</name>
<evidence type="ECO:0000313" key="3">
    <source>
        <dbReference type="Proteomes" id="UP000789803"/>
    </source>
</evidence>
<reference evidence="2 3" key="1">
    <citation type="submission" date="2020-11" db="EMBL/GenBank/DDBJ databases">
        <authorList>
            <person name="Peeters C."/>
        </authorList>
    </citation>
    <scope>NUCLEOTIDE SEQUENCE [LARGE SCALE GENOMIC DNA]</scope>
    <source>
        <strain evidence="2 3">LMG 7974</strain>
    </source>
</reference>
<comment type="caution">
    <text evidence="2">The sequence shown here is derived from an EMBL/GenBank/DDBJ whole genome shotgun (WGS) entry which is preliminary data.</text>
</comment>
<sequence length="140" mass="15330">MKAKFLALSVCACMFFVGCATNDSTKIAAGSCSVDVVSCDVNSVMGEYKATLPCADCGGIDVVLKLGVKEFIYNATYQGRDEKDMQTGTYSIDGNIITTTNLYKEIQKYKYANDKLIMLDSEGNEVQGVLADYYKFTKVK</sequence>
<keyword evidence="3" id="KW-1185">Reference proteome</keyword>
<dbReference type="InterPro" id="IPR007298">
    <property type="entry name" value="Cu-R_lipoprotein_NlpE"/>
</dbReference>
<dbReference type="Pfam" id="PF04170">
    <property type="entry name" value="NlpE"/>
    <property type="match status" value="1"/>
</dbReference>
<accession>A0ABM8Q3N9</accession>
<proteinExistence type="predicted"/>
<protein>
    <recommendedName>
        <fullName evidence="4">Copper resistance protein NlpE</fullName>
    </recommendedName>
</protein>
<dbReference type="Proteomes" id="UP000789803">
    <property type="component" value="Unassembled WGS sequence"/>
</dbReference>
<dbReference type="RefSeq" id="WP_229932194.1">
    <property type="nucleotide sequence ID" value="NZ_CAJHOF010000003.1"/>
</dbReference>
<dbReference type="EMBL" id="CAJHOF010000003">
    <property type="protein sequence ID" value="CAD7287492.1"/>
    <property type="molecule type" value="Genomic_DNA"/>
</dbReference>
<evidence type="ECO:0000313" key="2">
    <source>
        <dbReference type="EMBL" id="CAD7287492.1"/>
    </source>
</evidence>
<evidence type="ECO:0008006" key="4">
    <source>
        <dbReference type="Google" id="ProtNLM"/>
    </source>
</evidence>
<evidence type="ECO:0000256" key="1">
    <source>
        <dbReference type="SAM" id="SignalP"/>
    </source>
</evidence>
<gene>
    <name evidence="2" type="ORF">LMG7974_00371</name>
</gene>
<keyword evidence="1" id="KW-0732">Signal</keyword>
<organism evidence="2 3">
    <name type="scientific">Campylobacter majalis</name>
    <dbReference type="NCBI Taxonomy" id="2790656"/>
    <lineage>
        <taxon>Bacteria</taxon>
        <taxon>Pseudomonadati</taxon>
        <taxon>Campylobacterota</taxon>
        <taxon>Epsilonproteobacteria</taxon>
        <taxon>Campylobacterales</taxon>
        <taxon>Campylobacteraceae</taxon>
        <taxon>Campylobacter</taxon>
    </lineage>
</organism>
<feature type="chain" id="PRO_5046490238" description="Copper resistance protein NlpE" evidence="1">
    <location>
        <begin position="21"/>
        <end position="140"/>
    </location>
</feature>
<dbReference type="PROSITE" id="PS51257">
    <property type="entry name" value="PROKAR_LIPOPROTEIN"/>
    <property type="match status" value="1"/>
</dbReference>
<feature type="signal peptide" evidence="1">
    <location>
        <begin position="1"/>
        <end position="20"/>
    </location>
</feature>
<dbReference type="Gene3D" id="2.40.128.640">
    <property type="match status" value="1"/>
</dbReference>